<evidence type="ECO:0000313" key="2">
    <source>
        <dbReference type="Proteomes" id="UP001154420"/>
    </source>
</evidence>
<reference evidence="1" key="1">
    <citation type="submission" date="2018-09" db="EMBL/GenBank/DDBJ databases">
        <title>Murine metabolic-syndrome-specific gut microbial biobank.</title>
        <authorList>
            <person name="Liu C."/>
        </authorList>
    </citation>
    <scope>NUCLEOTIDE SEQUENCE</scope>
    <source>
        <strain evidence="1">D42-62</strain>
    </source>
</reference>
<dbReference type="Pfam" id="PF13489">
    <property type="entry name" value="Methyltransf_23"/>
    <property type="match status" value="1"/>
</dbReference>
<name>A0A9X5BCW9_9FIRM</name>
<dbReference type="PANTHER" id="PTHR43861">
    <property type="entry name" value="TRANS-ACONITATE 2-METHYLTRANSFERASE-RELATED"/>
    <property type="match status" value="1"/>
</dbReference>
<proteinExistence type="predicted"/>
<protein>
    <submittedName>
        <fullName evidence="1">Class I SAM-dependent methyltransferase</fullName>
    </submittedName>
</protein>
<dbReference type="AlphaFoldDB" id="A0A9X5BCW9"/>
<dbReference type="Gene3D" id="3.40.50.150">
    <property type="entry name" value="Vaccinia Virus protein VP39"/>
    <property type="match status" value="1"/>
</dbReference>
<dbReference type="Proteomes" id="UP001154420">
    <property type="component" value="Unassembled WGS sequence"/>
</dbReference>
<evidence type="ECO:0000313" key="1">
    <source>
        <dbReference type="EMBL" id="NBJ91372.1"/>
    </source>
</evidence>
<organism evidence="1 2">
    <name type="scientific">Parablautia muri</name>
    <dbReference type="NCBI Taxonomy" id="2320879"/>
    <lineage>
        <taxon>Bacteria</taxon>
        <taxon>Bacillati</taxon>
        <taxon>Bacillota</taxon>
        <taxon>Clostridia</taxon>
        <taxon>Lachnospirales</taxon>
        <taxon>Lachnospiraceae</taxon>
        <taxon>Parablautia</taxon>
    </lineage>
</organism>
<dbReference type="GO" id="GO:0032259">
    <property type="term" value="P:methylation"/>
    <property type="evidence" value="ECO:0007669"/>
    <property type="project" value="UniProtKB-KW"/>
</dbReference>
<keyword evidence="1" id="KW-0489">Methyltransferase</keyword>
<dbReference type="EMBL" id="QZDT01000001">
    <property type="protein sequence ID" value="NBJ91372.1"/>
    <property type="molecule type" value="Genomic_DNA"/>
</dbReference>
<dbReference type="SUPFAM" id="SSF53335">
    <property type="entry name" value="S-adenosyl-L-methionine-dependent methyltransferases"/>
    <property type="match status" value="1"/>
</dbReference>
<keyword evidence="2" id="KW-1185">Reference proteome</keyword>
<comment type="caution">
    <text evidence="1">The sequence shown here is derived from an EMBL/GenBank/DDBJ whole genome shotgun (WGS) entry which is preliminary data.</text>
</comment>
<dbReference type="InterPro" id="IPR029063">
    <property type="entry name" value="SAM-dependent_MTases_sf"/>
</dbReference>
<gene>
    <name evidence="1" type="ORF">D5281_01915</name>
</gene>
<keyword evidence="1" id="KW-0808">Transferase</keyword>
<sequence length="173" mass="20610">MYESNWKGANISYWDERANMEYTYKKEKFYTITPIPYYYARRKIIIRKIKKIIKKNHFKYICDFGCGDGEYIKKIWEKELYIHGVDASPSMIDIAKKLQYDNVSYEVSEKGITEDAKFDMIYSSAVWAHIDDMHCQYLMHNIYEHLFNGGIFVICEQTAPFRYGGGVFFETNK</sequence>
<dbReference type="OrthoDB" id="9770553at2"/>
<dbReference type="GO" id="GO:0008168">
    <property type="term" value="F:methyltransferase activity"/>
    <property type="evidence" value="ECO:0007669"/>
    <property type="project" value="UniProtKB-KW"/>
</dbReference>
<accession>A0A9X5BCW9</accession>
<dbReference type="RefSeq" id="WP_160558442.1">
    <property type="nucleotide sequence ID" value="NZ_QZDT01000001.1"/>
</dbReference>